<dbReference type="EMBL" id="MN740521">
    <property type="protein sequence ID" value="QHU30896.1"/>
    <property type="molecule type" value="Genomic_DNA"/>
</dbReference>
<name>A0A6C0LIX5_9ZZZZ</name>
<reference evidence="1" key="1">
    <citation type="journal article" date="2020" name="Nature">
        <title>Giant virus diversity and host interactions through global metagenomics.</title>
        <authorList>
            <person name="Schulz F."/>
            <person name="Roux S."/>
            <person name="Paez-Espino D."/>
            <person name="Jungbluth S."/>
            <person name="Walsh D.A."/>
            <person name="Denef V.J."/>
            <person name="McMahon K.D."/>
            <person name="Konstantinidis K.T."/>
            <person name="Eloe-Fadrosh E.A."/>
            <person name="Kyrpides N.C."/>
            <person name="Woyke T."/>
        </authorList>
    </citation>
    <scope>NUCLEOTIDE SEQUENCE</scope>
    <source>
        <strain evidence="1">GVMAG-M-3300027892-73</strain>
    </source>
</reference>
<proteinExistence type="predicted"/>
<protein>
    <submittedName>
        <fullName evidence="1">Uncharacterized protein</fullName>
    </submittedName>
</protein>
<organism evidence="1">
    <name type="scientific">viral metagenome</name>
    <dbReference type="NCBI Taxonomy" id="1070528"/>
    <lineage>
        <taxon>unclassified sequences</taxon>
        <taxon>metagenomes</taxon>
        <taxon>organismal metagenomes</taxon>
    </lineage>
</organism>
<accession>A0A6C0LIX5</accession>
<sequence length="141" mass="16380">MNAEKLAKALDNDNNEQILTLTLSKIKEMNMSVLKELHLSKADTLELLKKLNGYKYVDELDDLKYGTYIRWVDLKDPNVIQLEKGAIFCETRVADWGISLVCKNFGFRTKYFQFPLDDHLVFQKLTDQENIILAALEHLNK</sequence>
<evidence type="ECO:0000313" key="1">
    <source>
        <dbReference type="EMBL" id="QHU30896.1"/>
    </source>
</evidence>
<dbReference type="AlphaFoldDB" id="A0A6C0LIX5"/>